<dbReference type="SUPFAM" id="SSF53720">
    <property type="entry name" value="ALDH-like"/>
    <property type="match status" value="1"/>
</dbReference>
<evidence type="ECO:0000256" key="1">
    <source>
        <dbReference type="ARBA" id="ARBA00009986"/>
    </source>
</evidence>
<accession>A0A830CM78</accession>
<keyword evidence="6" id="KW-1185">Reference proteome</keyword>
<protein>
    <submittedName>
        <fullName evidence="5">Delta-1-pyrroline-5-carboxylate dehydrogenase 12a1 mitochondrial</fullName>
    </submittedName>
</protein>
<organism evidence="5 6">
    <name type="scientific">Phtheirospermum japonicum</name>
    <dbReference type="NCBI Taxonomy" id="374723"/>
    <lineage>
        <taxon>Eukaryota</taxon>
        <taxon>Viridiplantae</taxon>
        <taxon>Streptophyta</taxon>
        <taxon>Embryophyta</taxon>
        <taxon>Tracheophyta</taxon>
        <taxon>Spermatophyta</taxon>
        <taxon>Magnoliopsida</taxon>
        <taxon>eudicotyledons</taxon>
        <taxon>Gunneridae</taxon>
        <taxon>Pentapetalae</taxon>
        <taxon>asterids</taxon>
        <taxon>lamiids</taxon>
        <taxon>Lamiales</taxon>
        <taxon>Orobanchaceae</taxon>
        <taxon>Orobanchaceae incertae sedis</taxon>
        <taxon>Phtheirospermum</taxon>
    </lineage>
</organism>
<dbReference type="GO" id="GO:0004029">
    <property type="term" value="F:aldehyde dehydrogenase (NAD+) activity"/>
    <property type="evidence" value="ECO:0007669"/>
    <property type="project" value="InterPro"/>
</dbReference>
<dbReference type="AlphaFoldDB" id="A0A830CM78"/>
<evidence type="ECO:0000313" key="5">
    <source>
        <dbReference type="EMBL" id="GFP99352.1"/>
    </source>
</evidence>
<gene>
    <name evidence="5" type="ORF">PHJA_002079300</name>
</gene>
<dbReference type="GO" id="GO:0005739">
    <property type="term" value="C:mitochondrion"/>
    <property type="evidence" value="ECO:0007669"/>
    <property type="project" value="TreeGrafter"/>
</dbReference>
<dbReference type="InterPro" id="IPR015590">
    <property type="entry name" value="Aldehyde_DH_dom"/>
</dbReference>
<evidence type="ECO:0000256" key="3">
    <source>
        <dbReference type="ARBA" id="ARBA00023027"/>
    </source>
</evidence>
<dbReference type="FunFam" id="3.40.605.10:FF:000019">
    <property type="entry name" value="probable aldehyde dehydrogenase"/>
    <property type="match status" value="1"/>
</dbReference>
<dbReference type="EMBL" id="BMAC01000571">
    <property type="protein sequence ID" value="GFP99352.1"/>
    <property type="molecule type" value="Genomic_DNA"/>
</dbReference>
<dbReference type="Proteomes" id="UP000653305">
    <property type="component" value="Unassembled WGS sequence"/>
</dbReference>
<dbReference type="OrthoDB" id="440325at2759"/>
<evidence type="ECO:0000259" key="4">
    <source>
        <dbReference type="Pfam" id="PF00171"/>
    </source>
</evidence>
<dbReference type="GO" id="GO:0010133">
    <property type="term" value="P:L-proline catabolic process to L-glutamate"/>
    <property type="evidence" value="ECO:0007669"/>
    <property type="project" value="TreeGrafter"/>
</dbReference>
<dbReference type="InterPro" id="IPR016162">
    <property type="entry name" value="Ald_DH_N"/>
</dbReference>
<dbReference type="GO" id="GO:0003842">
    <property type="term" value="F:L-glutamate gamma-semialdehyde dehydrogenase activity"/>
    <property type="evidence" value="ECO:0007669"/>
    <property type="project" value="TreeGrafter"/>
</dbReference>
<dbReference type="InterPro" id="IPR016161">
    <property type="entry name" value="Ald_DH/histidinol_DH"/>
</dbReference>
<name>A0A830CM78_9LAMI</name>
<proteinExistence type="inferred from homology"/>
<keyword evidence="2" id="KW-0560">Oxidoreductase</keyword>
<comment type="similarity">
    <text evidence="1">Belongs to the aldehyde dehydrogenase family.</text>
</comment>
<dbReference type="PANTHER" id="PTHR43521">
    <property type="entry name" value="ALPHA-AMINOADIPIC SEMIALDEHYDE DEHYDROGENASE"/>
    <property type="match status" value="1"/>
</dbReference>
<evidence type="ECO:0000256" key="2">
    <source>
        <dbReference type="ARBA" id="ARBA00023002"/>
    </source>
</evidence>
<evidence type="ECO:0000313" key="6">
    <source>
        <dbReference type="Proteomes" id="UP000653305"/>
    </source>
</evidence>
<dbReference type="Gene3D" id="3.40.605.10">
    <property type="entry name" value="Aldehyde Dehydrogenase, Chain A, domain 1"/>
    <property type="match status" value="1"/>
</dbReference>
<sequence length="455" mass="50457">MSGSLALRHLKNKCTQHASSNCFSSFNFSRFAHSLPFATVKADEISGSQPAEVLNLVQGNWTKSSNWNTIPDPLNGEPFIKVSEVDEKGIQPFVESLSQCPKHGLHNPFKAPERYLMLGDVTTKAAHRLSQPEVSDFFAKLIQRVSPKSYQQAFAEVYVTQKFLENFCGDQVRFLARSFAVPGNHLGQQSHGFRWPYGPVTIITPFNFPLEIPVLQLMGALYMGNKPLLKVDSKVCMVMEQMLRLLHECGLPLTDVDFINSDGKTMNKLLLEAKPRMTLFTGSSKIAEKLAVDLNGRIKLEDAGFDWKILGPDVHEEDYVAWVCDQDAYACSGQKCSAQSLLFMHEIITEYKHNQLAMVLSVLEKMHAHLTAAVVSNDPLFVQEVIGNSVNGTTYAGLRARTTGAPQNHWFGPAGDPRGAGIGTPAAIKLVWSCHREVIYDIGPVPQNWATPKPT</sequence>
<reference evidence="5" key="1">
    <citation type="submission" date="2020-07" db="EMBL/GenBank/DDBJ databases">
        <title>Ethylene signaling mediates host invasion by parasitic plants.</title>
        <authorList>
            <person name="Yoshida S."/>
        </authorList>
    </citation>
    <scope>NUCLEOTIDE SEQUENCE</scope>
    <source>
        <strain evidence="5">Okayama</strain>
    </source>
</reference>
<dbReference type="Pfam" id="PF00171">
    <property type="entry name" value="Aldedh"/>
    <property type="match status" value="1"/>
</dbReference>
<dbReference type="PANTHER" id="PTHR43521:SF7">
    <property type="entry name" value="DELTA-1-PYRROLINE-5-CARBOXYLATE DEHYDROGENASE 12A1, MITOCHONDRIAL"/>
    <property type="match status" value="1"/>
</dbReference>
<comment type="caution">
    <text evidence="5">The sequence shown here is derived from an EMBL/GenBank/DDBJ whole genome shotgun (WGS) entry which is preliminary data.</text>
</comment>
<feature type="domain" description="Aldehyde dehydrogenase" evidence="4">
    <location>
        <begin position="71"/>
        <end position="358"/>
    </location>
</feature>
<dbReference type="InterPro" id="IPR044638">
    <property type="entry name" value="ALDH7A1-like"/>
</dbReference>
<dbReference type="PROSITE" id="PS00070">
    <property type="entry name" value="ALDEHYDE_DEHYDR_CYS"/>
    <property type="match status" value="1"/>
</dbReference>
<keyword evidence="3" id="KW-0520">NAD</keyword>
<dbReference type="InterPro" id="IPR016160">
    <property type="entry name" value="Ald_DH_CS_CYS"/>
</dbReference>